<reference evidence="3 4" key="1">
    <citation type="submission" date="2015-05" db="EMBL/GenBank/DDBJ databases">
        <authorList>
            <person name="Fogelqvist Johan"/>
        </authorList>
    </citation>
    <scope>NUCLEOTIDE SEQUENCE [LARGE SCALE GENOMIC DNA]</scope>
    <source>
        <strain evidence="2">VL1</strain>
        <strain evidence="1">VL2</strain>
    </source>
</reference>
<name>A0A0G4KEN4_VERLO</name>
<dbReference type="Proteomes" id="UP000045706">
    <property type="component" value="Unassembled WGS sequence"/>
</dbReference>
<organism evidence="1 4">
    <name type="scientific">Verticillium longisporum</name>
    <name type="common">Verticillium dahliae var. longisporum</name>
    <dbReference type="NCBI Taxonomy" id="100787"/>
    <lineage>
        <taxon>Eukaryota</taxon>
        <taxon>Fungi</taxon>
        <taxon>Dikarya</taxon>
        <taxon>Ascomycota</taxon>
        <taxon>Pezizomycotina</taxon>
        <taxon>Sordariomycetes</taxon>
        <taxon>Hypocreomycetidae</taxon>
        <taxon>Glomerellales</taxon>
        <taxon>Plectosphaerellaceae</taxon>
        <taxon>Verticillium</taxon>
    </lineage>
</organism>
<keyword evidence="3" id="KW-1185">Reference proteome</keyword>
<dbReference type="AlphaFoldDB" id="A0A0G4KEN4"/>
<dbReference type="Proteomes" id="UP000044602">
    <property type="component" value="Unassembled WGS sequence"/>
</dbReference>
<dbReference type="EMBL" id="CVQH01023305">
    <property type="protein sequence ID" value="CRK34979.1"/>
    <property type="molecule type" value="Genomic_DNA"/>
</dbReference>
<accession>A0A0G4KEN4</accession>
<evidence type="ECO:0000313" key="3">
    <source>
        <dbReference type="Proteomes" id="UP000044602"/>
    </source>
</evidence>
<evidence type="ECO:0000313" key="2">
    <source>
        <dbReference type="EMBL" id="CRK34979.1"/>
    </source>
</evidence>
<proteinExistence type="predicted"/>
<protein>
    <submittedName>
        <fullName evidence="1">Uncharacterized protein</fullName>
    </submittedName>
</protein>
<evidence type="ECO:0000313" key="4">
    <source>
        <dbReference type="Proteomes" id="UP000045706"/>
    </source>
</evidence>
<evidence type="ECO:0000313" key="1">
    <source>
        <dbReference type="EMBL" id="CRJ87196.1"/>
    </source>
</evidence>
<sequence length="117" mass="13389">MPGCMESVWRSRPWRRSAPYESYERTGQRPLGLQLPSWLRVLDLSWSATCKPATRQGGSWMVGFHANAAVVFCSLENRSRDILGVNIPFIYPHLAECDTLAQIHQDSQLKLCWSCYT</sequence>
<dbReference type="EMBL" id="CVQI01000001">
    <property type="protein sequence ID" value="CRJ87196.1"/>
    <property type="molecule type" value="Genomic_DNA"/>
</dbReference>
<gene>
    <name evidence="2" type="ORF">BN1708_006605</name>
    <name evidence="1" type="ORF">BN1723_000247</name>
</gene>